<keyword evidence="1" id="KW-1133">Transmembrane helix</keyword>
<sequence length="104" mass="11522">MLNISKQDDNRASFLRLFVYPFYGFLCLGGFRISIVRRSNPLDSNVIFPSAKWEELFDCSQLSLIITGTSALLSINLVCGNGVFRSSSCPRLGLSSHSVSRSLI</sequence>
<feature type="transmembrane region" description="Helical" evidence="1">
    <location>
        <begin position="62"/>
        <end position="84"/>
    </location>
</feature>
<evidence type="ECO:0000256" key="1">
    <source>
        <dbReference type="SAM" id="Phobius"/>
    </source>
</evidence>
<reference evidence="2 3" key="1">
    <citation type="journal article" date="2023" name="Hortic Res">
        <title>Pangenome of water caltrop reveals structural variations and asymmetric subgenome divergence after allopolyploidization.</title>
        <authorList>
            <person name="Zhang X."/>
            <person name="Chen Y."/>
            <person name="Wang L."/>
            <person name="Yuan Y."/>
            <person name="Fang M."/>
            <person name="Shi L."/>
            <person name="Lu R."/>
            <person name="Comes H.P."/>
            <person name="Ma Y."/>
            <person name="Chen Y."/>
            <person name="Huang G."/>
            <person name="Zhou Y."/>
            <person name="Zheng Z."/>
            <person name="Qiu Y."/>
        </authorList>
    </citation>
    <scope>NUCLEOTIDE SEQUENCE [LARGE SCALE GENOMIC DNA]</scope>
    <source>
        <tissue evidence="2">Roots</tissue>
    </source>
</reference>
<gene>
    <name evidence="2" type="ORF">SAY87_011884</name>
</gene>
<feature type="transmembrane region" description="Helical" evidence="1">
    <location>
        <begin position="12"/>
        <end position="35"/>
    </location>
</feature>
<organism evidence="2 3">
    <name type="scientific">Trapa incisa</name>
    <dbReference type="NCBI Taxonomy" id="236973"/>
    <lineage>
        <taxon>Eukaryota</taxon>
        <taxon>Viridiplantae</taxon>
        <taxon>Streptophyta</taxon>
        <taxon>Embryophyta</taxon>
        <taxon>Tracheophyta</taxon>
        <taxon>Spermatophyta</taxon>
        <taxon>Magnoliopsida</taxon>
        <taxon>eudicotyledons</taxon>
        <taxon>Gunneridae</taxon>
        <taxon>Pentapetalae</taxon>
        <taxon>rosids</taxon>
        <taxon>malvids</taxon>
        <taxon>Myrtales</taxon>
        <taxon>Lythraceae</taxon>
        <taxon>Trapa</taxon>
    </lineage>
</organism>
<keyword evidence="1" id="KW-0472">Membrane</keyword>
<name>A0AAN7H046_9MYRT</name>
<dbReference type="AlphaFoldDB" id="A0AAN7H046"/>
<proteinExistence type="predicted"/>
<accession>A0AAN7H046</accession>
<dbReference type="EMBL" id="JAXIOK010000021">
    <property type="protein sequence ID" value="KAK4745572.1"/>
    <property type="molecule type" value="Genomic_DNA"/>
</dbReference>
<protein>
    <submittedName>
        <fullName evidence="2">Uncharacterized protein</fullName>
    </submittedName>
</protein>
<comment type="caution">
    <text evidence="2">The sequence shown here is derived from an EMBL/GenBank/DDBJ whole genome shotgun (WGS) entry which is preliminary data.</text>
</comment>
<dbReference type="Proteomes" id="UP001345219">
    <property type="component" value="Chromosome 10"/>
</dbReference>
<evidence type="ECO:0000313" key="3">
    <source>
        <dbReference type="Proteomes" id="UP001345219"/>
    </source>
</evidence>
<evidence type="ECO:0000313" key="2">
    <source>
        <dbReference type="EMBL" id="KAK4745572.1"/>
    </source>
</evidence>
<keyword evidence="3" id="KW-1185">Reference proteome</keyword>
<keyword evidence="1" id="KW-0812">Transmembrane</keyword>